<evidence type="ECO:0000256" key="8">
    <source>
        <dbReference type="PROSITE-ProRule" id="PRU00221"/>
    </source>
</evidence>
<feature type="region of interest" description="Disordered" evidence="9">
    <location>
        <begin position="474"/>
        <end position="525"/>
    </location>
</feature>
<evidence type="ECO:0000256" key="9">
    <source>
        <dbReference type="SAM" id="MobiDB-lite"/>
    </source>
</evidence>
<dbReference type="InterPro" id="IPR032466">
    <property type="entry name" value="Metal_Hydrolase"/>
</dbReference>
<dbReference type="PROSITE" id="PS50082">
    <property type="entry name" value="WD_REPEATS_2"/>
    <property type="match status" value="1"/>
</dbReference>
<reference evidence="10 11" key="1">
    <citation type="submission" date="2024-10" db="EMBL/GenBank/DDBJ databases">
        <title>Updated reference genomes for cyclostephanoid diatoms.</title>
        <authorList>
            <person name="Roberts W.R."/>
            <person name="Alverson A.J."/>
        </authorList>
    </citation>
    <scope>NUCLEOTIDE SEQUENCE [LARGE SCALE GENOMIC DNA]</scope>
    <source>
        <strain evidence="10 11">AJA228-03</strain>
    </source>
</reference>
<evidence type="ECO:0000256" key="3">
    <source>
        <dbReference type="ARBA" id="ARBA00022448"/>
    </source>
</evidence>
<keyword evidence="6" id="KW-0653">Protein transport</keyword>
<keyword evidence="4 8" id="KW-0853">WD repeat</keyword>
<dbReference type="InterPro" id="IPR037363">
    <property type="entry name" value="Sec13/Seh1_fam"/>
</dbReference>
<dbReference type="PANTHER" id="PTHR11024:SF3">
    <property type="entry name" value="NUCLEOPORIN SEH1"/>
    <property type="match status" value="1"/>
</dbReference>
<dbReference type="Proteomes" id="UP001530377">
    <property type="component" value="Unassembled WGS sequence"/>
</dbReference>
<keyword evidence="11" id="KW-1185">Reference proteome</keyword>
<feature type="compositionally biased region" description="Acidic residues" evidence="9">
    <location>
        <begin position="43"/>
        <end position="54"/>
    </location>
</feature>
<dbReference type="GO" id="GO:0015031">
    <property type="term" value="P:protein transport"/>
    <property type="evidence" value="ECO:0007669"/>
    <property type="project" value="UniProtKB-KW"/>
</dbReference>
<evidence type="ECO:0000256" key="4">
    <source>
        <dbReference type="ARBA" id="ARBA00022574"/>
    </source>
</evidence>
<comment type="subcellular location">
    <subcellularLocation>
        <location evidence="1">Nucleus envelope</location>
    </subcellularLocation>
</comment>
<sequence>MSHSAATSSSASPAAVFDESSSIDEGEVSSDLADHSGNNDDNTTTDEEATDNDDDFDLELIFHRDARDIQNRTSTASASSSEQALASSFMCGPPWRRAASSPKRAVQSTCFGRSIFLGTNEEEGREMMTMVVAEKEEESADDDVEIVDCRGAILSPGYVDLQLNVSSWWVGGGEGGGGGLNAMDVLLVSRRLFETGVTSFCPTMVSLSKMMYVASMNAMIDEDDNNAAHYRGDDICAISGANILGMHLKGPFFTRTRNGAHDLRHVVSPILGLNLILDVYGLSLSSKTTPRDNNDIGGNAMMPTLDDVDIVTLAPSQTKSHSSRPLKLTSTSQTLPHGHLDYVLDVAFDHYGRRFATASGDRTVRVWDLNADGLWANGTSLPPQSGGNNNNNNNNNSNVNEWQAHRGPVNRISWAHPEFGQLLATAGAVISFFARLLTSSFSRTSSFPHIRGPRSRPRLDHAVVIWEEREGGFDSLATPERSPDGFFEPADNGIGIGANPPPPGSGAAGAEAGTSSSSSSSSSSRWIAKATLSDARRAVTSVEFAPRHLGLRIASGSADGLVRVYEALDIMNLNHWKLEAEIEENTDGGGGGGMIDDSTVGSDNVRRRGGMGGGMSTSNEGMGVSSLSWCTGRFEPPTLVVGYSSGRVSICRYDDGGRTWLEAMRLPGHATSGGVPRGVLDVAWAPNVGRSFHLIASCGKDDRLLVHRIKRGKGWGGGETQQGDGDSNVEGCGLVYEKTESLDQGRTNWRCQWNVTGTVLASSGDGGTVKLWKNDFKGRWKCVSEIVGDPAAGNAVASAAAAAASSSVRNQ</sequence>
<dbReference type="InterPro" id="IPR036322">
    <property type="entry name" value="WD40_repeat_dom_sf"/>
</dbReference>
<keyword evidence="7" id="KW-0539">Nucleus</keyword>
<evidence type="ECO:0000256" key="1">
    <source>
        <dbReference type="ARBA" id="ARBA00004259"/>
    </source>
</evidence>
<evidence type="ECO:0000256" key="6">
    <source>
        <dbReference type="ARBA" id="ARBA00022927"/>
    </source>
</evidence>
<evidence type="ECO:0000313" key="11">
    <source>
        <dbReference type="Proteomes" id="UP001530377"/>
    </source>
</evidence>
<feature type="compositionally biased region" description="Low complexity" evidence="9">
    <location>
        <begin position="1"/>
        <end position="15"/>
    </location>
</feature>
<dbReference type="SUPFAM" id="SSF50978">
    <property type="entry name" value="WD40 repeat-like"/>
    <property type="match status" value="1"/>
</dbReference>
<protein>
    <recommendedName>
        <fullName evidence="12">WD40 repeat-like protein</fullName>
    </recommendedName>
</protein>
<dbReference type="InterPro" id="IPR001680">
    <property type="entry name" value="WD40_rpt"/>
</dbReference>
<comment type="similarity">
    <text evidence="2">Belongs to the WD repeat SEC13 family.</text>
</comment>
<dbReference type="Gene3D" id="2.30.40.10">
    <property type="entry name" value="Urease, subunit C, domain 1"/>
    <property type="match status" value="1"/>
</dbReference>
<feature type="compositionally biased region" description="Polar residues" evidence="9">
    <location>
        <begin position="378"/>
        <end position="387"/>
    </location>
</feature>
<proteinExistence type="inferred from homology"/>
<organism evidence="10 11">
    <name type="scientific">Cyclostephanos tholiformis</name>
    <dbReference type="NCBI Taxonomy" id="382380"/>
    <lineage>
        <taxon>Eukaryota</taxon>
        <taxon>Sar</taxon>
        <taxon>Stramenopiles</taxon>
        <taxon>Ochrophyta</taxon>
        <taxon>Bacillariophyta</taxon>
        <taxon>Coscinodiscophyceae</taxon>
        <taxon>Thalassiosirophycidae</taxon>
        <taxon>Stephanodiscales</taxon>
        <taxon>Stephanodiscaceae</taxon>
        <taxon>Cyclostephanos</taxon>
    </lineage>
</organism>
<feature type="compositionally biased region" description="Low complexity" evidence="9">
    <location>
        <begin position="508"/>
        <end position="524"/>
    </location>
</feature>
<dbReference type="GO" id="GO:0005635">
    <property type="term" value="C:nuclear envelope"/>
    <property type="evidence" value="ECO:0007669"/>
    <property type="project" value="UniProtKB-SubCell"/>
</dbReference>
<dbReference type="PROSITE" id="PS50294">
    <property type="entry name" value="WD_REPEATS_REGION"/>
    <property type="match status" value="1"/>
</dbReference>
<evidence type="ECO:0000313" key="10">
    <source>
        <dbReference type="EMBL" id="KAL3822928.1"/>
    </source>
</evidence>
<comment type="caution">
    <text evidence="10">The sequence shown here is derived from an EMBL/GenBank/DDBJ whole genome shotgun (WGS) entry which is preliminary data.</text>
</comment>
<keyword evidence="3" id="KW-0813">Transport</keyword>
<dbReference type="AlphaFoldDB" id="A0ABD3SF60"/>
<gene>
    <name evidence="10" type="ORF">ACHAXA_011643</name>
</gene>
<dbReference type="Gene3D" id="2.130.10.10">
    <property type="entry name" value="YVTN repeat-like/Quinoprotein amine dehydrogenase"/>
    <property type="match status" value="1"/>
</dbReference>
<dbReference type="SMART" id="SM00320">
    <property type="entry name" value="WD40"/>
    <property type="match status" value="5"/>
</dbReference>
<feature type="region of interest" description="Disordered" evidence="9">
    <location>
        <begin position="584"/>
        <end position="604"/>
    </location>
</feature>
<feature type="region of interest" description="Disordered" evidence="9">
    <location>
        <begin position="1"/>
        <end position="54"/>
    </location>
</feature>
<evidence type="ECO:0000256" key="7">
    <source>
        <dbReference type="ARBA" id="ARBA00023242"/>
    </source>
</evidence>
<name>A0ABD3SF60_9STRA</name>
<dbReference type="InterPro" id="IPR015943">
    <property type="entry name" value="WD40/YVTN_repeat-like_dom_sf"/>
</dbReference>
<evidence type="ECO:0000256" key="5">
    <source>
        <dbReference type="ARBA" id="ARBA00022737"/>
    </source>
</evidence>
<dbReference type="InterPro" id="IPR011059">
    <property type="entry name" value="Metal-dep_hydrolase_composite"/>
</dbReference>
<evidence type="ECO:0000256" key="2">
    <source>
        <dbReference type="ARBA" id="ARBA00010102"/>
    </source>
</evidence>
<feature type="region of interest" description="Disordered" evidence="9">
    <location>
        <begin position="378"/>
        <end position="401"/>
    </location>
</feature>
<dbReference type="SUPFAM" id="SSF51556">
    <property type="entry name" value="Metallo-dependent hydrolases"/>
    <property type="match status" value="1"/>
</dbReference>
<dbReference type="PANTHER" id="PTHR11024">
    <property type="entry name" value="NUCLEAR PORE COMPLEX PROTEIN SEC13 / SEH1 FAMILY MEMBER"/>
    <property type="match status" value="1"/>
</dbReference>
<dbReference type="EMBL" id="JALLPB020000050">
    <property type="protein sequence ID" value="KAL3822928.1"/>
    <property type="molecule type" value="Genomic_DNA"/>
</dbReference>
<accession>A0ABD3SF60</accession>
<feature type="compositionally biased region" description="Low complexity" evidence="9">
    <location>
        <begin position="388"/>
        <end position="400"/>
    </location>
</feature>
<evidence type="ECO:0008006" key="12">
    <source>
        <dbReference type="Google" id="ProtNLM"/>
    </source>
</evidence>
<feature type="repeat" description="WD" evidence="8">
    <location>
        <begin position="336"/>
        <end position="370"/>
    </location>
</feature>
<dbReference type="Pfam" id="PF00400">
    <property type="entry name" value="WD40"/>
    <property type="match status" value="2"/>
</dbReference>
<dbReference type="Gene3D" id="3.20.20.140">
    <property type="entry name" value="Metal-dependent hydrolases"/>
    <property type="match status" value="1"/>
</dbReference>
<keyword evidence="5" id="KW-0677">Repeat</keyword>